<feature type="compositionally biased region" description="Polar residues" evidence="1">
    <location>
        <begin position="703"/>
        <end position="713"/>
    </location>
</feature>
<comment type="caution">
    <text evidence="2">The sequence shown here is derived from an EMBL/GenBank/DDBJ whole genome shotgun (WGS) entry which is preliminary data.</text>
</comment>
<name>A0AAV5SAC7_9BILA</name>
<accession>A0AAV5SAC7</accession>
<feature type="compositionally biased region" description="Polar residues" evidence="1">
    <location>
        <begin position="784"/>
        <end position="804"/>
    </location>
</feature>
<gene>
    <name evidence="2" type="ORF">PENTCL1PPCAC_1814</name>
</gene>
<reference evidence="2" key="1">
    <citation type="submission" date="2023-10" db="EMBL/GenBank/DDBJ databases">
        <title>Genome assembly of Pristionchus species.</title>
        <authorList>
            <person name="Yoshida K."/>
            <person name="Sommer R.J."/>
        </authorList>
    </citation>
    <scope>NUCLEOTIDE SEQUENCE</scope>
    <source>
        <strain evidence="2">RS0144</strain>
    </source>
</reference>
<evidence type="ECO:0008006" key="4">
    <source>
        <dbReference type="Google" id="ProtNLM"/>
    </source>
</evidence>
<dbReference type="Proteomes" id="UP001432027">
    <property type="component" value="Unassembled WGS sequence"/>
</dbReference>
<feature type="region of interest" description="Disordered" evidence="1">
    <location>
        <begin position="1343"/>
        <end position="1393"/>
    </location>
</feature>
<feature type="compositionally biased region" description="Polar residues" evidence="1">
    <location>
        <begin position="485"/>
        <end position="497"/>
    </location>
</feature>
<feature type="region of interest" description="Disordered" evidence="1">
    <location>
        <begin position="1288"/>
        <end position="1330"/>
    </location>
</feature>
<feature type="compositionally biased region" description="Basic and acidic residues" evidence="1">
    <location>
        <begin position="806"/>
        <end position="820"/>
    </location>
</feature>
<feature type="compositionally biased region" description="Polar residues" evidence="1">
    <location>
        <begin position="1357"/>
        <end position="1368"/>
    </location>
</feature>
<protein>
    <recommendedName>
        <fullName evidence="4">Protein transport protein sec16</fullName>
    </recommendedName>
</protein>
<feature type="compositionally biased region" description="Polar residues" evidence="1">
    <location>
        <begin position="672"/>
        <end position="683"/>
    </location>
</feature>
<feature type="region of interest" description="Disordered" evidence="1">
    <location>
        <begin position="1182"/>
        <end position="1218"/>
    </location>
</feature>
<feature type="compositionally biased region" description="Polar residues" evidence="1">
    <location>
        <begin position="1199"/>
        <end position="1209"/>
    </location>
</feature>
<evidence type="ECO:0000313" key="3">
    <source>
        <dbReference type="Proteomes" id="UP001432027"/>
    </source>
</evidence>
<organism evidence="2 3">
    <name type="scientific">Pristionchus entomophagus</name>
    <dbReference type="NCBI Taxonomy" id="358040"/>
    <lineage>
        <taxon>Eukaryota</taxon>
        <taxon>Metazoa</taxon>
        <taxon>Ecdysozoa</taxon>
        <taxon>Nematoda</taxon>
        <taxon>Chromadorea</taxon>
        <taxon>Rhabditida</taxon>
        <taxon>Rhabditina</taxon>
        <taxon>Diplogasteromorpha</taxon>
        <taxon>Diplogasteroidea</taxon>
        <taxon>Neodiplogasteridae</taxon>
        <taxon>Pristionchus</taxon>
    </lineage>
</organism>
<feature type="compositionally biased region" description="Polar residues" evidence="1">
    <location>
        <begin position="964"/>
        <end position="983"/>
    </location>
</feature>
<feature type="compositionally biased region" description="Polar residues" evidence="1">
    <location>
        <begin position="568"/>
        <end position="594"/>
    </location>
</feature>
<keyword evidence="3" id="KW-1185">Reference proteome</keyword>
<feature type="region of interest" description="Disordered" evidence="1">
    <location>
        <begin position="1452"/>
        <end position="1575"/>
    </location>
</feature>
<feature type="region of interest" description="Disordered" evidence="1">
    <location>
        <begin position="629"/>
        <end position="683"/>
    </location>
</feature>
<evidence type="ECO:0000256" key="1">
    <source>
        <dbReference type="SAM" id="MobiDB-lite"/>
    </source>
</evidence>
<evidence type="ECO:0000313" key="2">
    <source>
        <dbReference type="EMBL" id="GMS79639.1"/>
    </source>
</evidence>
<feature type="compositionally biased region" description="Polar residues" evidence="1">
    <location>
        <begin position="650"/>
        <end position="663"/>
    </location>
</feature>
<feature type="compositionally biased region" description="Polar residues" evidence="1">
    <location>
        <begin position="547"/>
        <end position="556"/>
    </location>
</feature>
<proteinExistence type="predicted"/>
<feature type="compositionally biased region" description="Basic and acidic residues" evidence="1">
    <location>
        <begin position="510"/>
        <end position="534"/>
    </location>
</feature>
<feature type="compositionally biased region" description="Polar residues" evidence="1">
    <location>
        <begin position="1528"/>
        <end position="1550"/>
    </location>
</feature>
<feature type="compositionally biased region" description="Polar residues" evidence="1">
    <location>
        <begin position="1376"/>
        <end position="1393"/>
    </location>
</feature>
<feature type="compositionally biased region" description="Gly residues" evidence="1">
    <location>
        <begin position="1506"/>
        <end position="1526"/>
    </location>
</feature>
<feature type="compositionally biased region" description="Basic and acidic residues" evidence="1">
    <location>
        <begin position="1288"/>
        <end position="1301"/>
    </location>
</feature>
<feature type="region of interest" description="Disordered" evidence="1">
    <location>
        <begin position="962"/>
        <end position="983"/>
    </location>
</feature>
<sequence length="1575" mass="171014">MADGDNADAIGKRFFLLHRDVSGKGQLSYFFDHHVQQCISEQHKLLGSQLSEKEKEAGVTYDKSFSSLFDGEAKINAEFVKVLFDSKAPTSLDSLIEDLSTFANGEGHTNKIRLFDLLFVTNNVARLLEEQKVHNADYDLYDAKAKGKLGAMKTYTNLLSNSLIKSGYRTPQLAMWLSMLATGQEPLVDAALLSMAKIHCLPWDALLLARFYYGPNHETTRRVHDAWTESVLMKEEENKFPMIKIARSLYSNNLKSVVRTLMAEVKSKTKGKELIHAYRCLAISLEVNSSQLSELERKLEVAEVLTMMRSIFVTMLGWGNIVWAKSIIADITNRAPLGDIPADIYQIGLICVVELVETLLIPLSANPSTTLKGPFTTIASKWRKDIAGNGEMRKLKTDNLAFQKVLYDWIKHLGAALRAPLLEEPDLTMKMDCVFLAAEYLHELLRWAATAPEDEPLHLYSPNKPIQMKIEDDAIVVREEVPRGRNSSVVSTRSTLTAKEDGKKQTNKGDVNEERPIMPLVHDVRNQQQNRERIPSLSESWPRGQKNEQQQTTRGMNQRGGGDAGYGQANQQNNVTQLSRGQPTQDYRKNQQATGGNGEYNGAHLHGAAILNRLLPHAAQPGVRLAQTHAPPHETDVPRSPRPETHRNDSVPTSASSSGGDLTTKSEERDCSSTTTTLPVISQESLAAMTEPAMPNPLKEIFNQQQQTQSTEMTPSILPSPKSPLPDPTPEQIQARLGESMRRNAAASQLPASGEQLPASPSIPQQPTMGTAVIDKARERRSLESVQPVQQTVESQQPADSQYTELMEKEQKENGDERPIAPEPGEMNRLFTGNSKGQSTLPPNLSTEQDAAAGAAAPTMIMQSVPPPPALVATAVESESSLSSLELTMLTPPPLELPAEENRGYESSSAESVLSPITEASQETFGTGNLESDGPGMVADSPDLVFDDCADHNTVLEVDVDAQSADSPIQSQQTPQLQDLLSSQSRYQSREDIVRLTLSPLAVASSQQNTTIVAENSVPTTVVETTSQSMGVRREAEDENQMHAPIPTPGSSDQQENIQAVVKTPEVQTVVPTEMDAAPANEQQQTVVPTATGYPSLFSDAPLAPAATPNEPVMTVSVMPHFEEPAMEQSSHSVSNEQQMGQSINEQIAPEEKSQFVQKMEDTTMVGTQPQRYMAHDVTEETATLADEEDHEAKAAVTSEVQSDSTTSQESKHLSVDCTESEVQERVTSCGVSYKFSPVKDDDSAVASIGGQDQSGGNSLLDGFLSMMDTTSSVSDGTITKDEIDEHAAHRRQEASERGDIPSEIGSTSIPHPVPPTISDVPSVPSSALTTPEPFTEYQKHYNLVPSNNGGGEGGEATTSTQMSVDSSMHSHGDQSEPQQHQFTSQPMVNSFNGEDISSQISTTSISSMQPSCGDGLNNPEPVADIPTYVNPFEQKPQLALYQNNVLNHPAPCFGTGGGQNTQQQQQNPGHGGQMIFTNSSLGQDPIPNWGGNQNRPYQHREGRGGRGGRGSRGGRGGGGGTGFTGGNSQPQHTFSGGDNGQQKNFSSRGSFGGQDVRAQPFSRGGGFSRGRGSS</sequence>
<feature type="compositionally biased region" description="Polar residues" evidence="1">
    <location>
        <begin position="831"/>
        <end position="844"/>
    </location>
</feature>
<feature type="compositionally biased region" description="Gly residues" evidence="1">
    <location>
        <begin position="1564"/>
        <end position="1575"/>
    </location>
</feature>
<feature type="region of interest" description="Disordered" evidence="1">
    <location>
        <begin position="703"/>
        <end position="844"/>
    </location>
</feature>
<feature type="compositionally biased region" description="Basic and acidic residues" evidence="1">
    <location>
        <begin position="631"/>
        <end position="649"/>
    </location>
</feature>
<dbReference type="EMBL" id="BTSX01000001">
    <property type="protein sequence ID" value="GMS79639.1"/>
    <property type="molecule type" value="Genomic_DNA"/>
</dbReference>
<feature type="region of interest" description="Disordered" evidence="1">
    <location>
        <begin position="481"/>
        <end position="601"/>
    </location>
</feature>